<dbReference type="InterPro" id="IPR005646">
    <property type="entry name" value="FapA"/>
</dbReference>
<dbReference type="EMBL" id="AP023367">
    <property type="protein sequence ID" value="BCJ95217.1"/>
    <property type="molecule type" value="Genomic_DNA"/>
</dbReference>
<gene>
    <name evidence="1" type="ORF">acsn021_27860</name>
</gene>
<sequence>MDNKNGYFKLEIKEDGTYIKLIPPVGTGKAVDYNDVNNYLADRKIYDYDVNALGRALLVSKDKAVEVKLTSAKLATEDETVNITITPDKMVAYGRFYPSSNGGKELTMSDIVGSLAVAGVRYGVIQENVEGFIRNKKYNEDIILAKGVKPLEGKDAVIVYNFNTDNTLKPKQNEDGTVDFHKLDMISSISKGDVLATLSPAIPGKSGMDVCGGVLTPKKVIQKILKHGKDIYLSDDGLTMFANVSGHATVTDGKVFVSNTYDVLADVDSSTGDIEYEGNVNVKGNVLTGYSIRAKGDIIVNGVVEGASLVAGGQIILKRGMQGMSKGTMEAGSNIITKFIENAVVKAGGYITTEAILHCKVMAKGDVTVGGKKGFITGGAIQSGTMITAKTAGSTMGTQTILEVGIDPGIVDEFRGLEKKIASLENDLDKLLPIMDTYKKKISSGEVLSQERLDYIRMATKNCITLRAEIKELTKKYEQLRAEIGSSDSGSIRIENVAYPGVKIIISNVNYFVKTEVHYTRFIRDKADIKVVPL</sequence>
<dbReference type="Pfam" id="PF20250">
    <property type="entry name" value="FapA_N"/>
    <property type="match status" value="1"/>
</dbReference>
<dbReference type="InterPro" id="IPR046865">
    <property type="entry name" value="FapA_b_solenoid"/>
</dbReference>
<proteinExistence type="predicted"/>
<organism evidence="1 2">
    <name type="scientific">Anaerocolumna cellulosilytica</name>
    <dbReference type="NCBI Taxonomy" id="433286"/>
    <lineage>
        <taxon>Bacteria</taxon>
        <taxon>Bacillati</taxon>
        <taxon>Bacillota</taxon>
        <taxon>Clostridia</taxon>
        <taxon>Lachnospirales</taxon>
        <taxon>Lachnospiraceae</taxon>
        <taxon>Anaerocolumna</taxon>
    </lineage>
</organism>
<dbReference type="Proteomes" id="UP000515561">
    <property type="component" value="Chromosome"/>
</dbReference>
<dbReference type="PANTHER" id="PTHR38032:SF1">
    <property type="entry name" value="RNA-BINDING PROTEIN KHPB N-TERMINAL DOMAIN-CONTAINING PROTEIN"/>
    <property type="match status" value="1"/>
</dbReference>
<evidence type="ECO:0000313" key="2">
    <source>
        <dbReference type="Proteomes" id="UP000515561"/>
    </source>
</evidence>
<dbReference type="RefSeq" id="WP_184093873.1">
    <property type="nucleotide sequence ID" value="NZ_AP023367.1"/>
</dbReference>
<dbReference type="KEGG" id="acel:acsn021_27860"/>
<name>A0A6S6R557_9FIRM</name>
<dbReference type="Pfam" id="PF03961">
    <property type="entry name" value="FapA"/>
    <property type="match status" value="1"/>
</dbReference>
<accession>A0A6S6R557</accession>
<dbReference type="AlphaFoldDB" id="A0A6S6R557"/>
<evidence type="ECO:0000313" key="1">
    <source>
        <dbReference type="EMBL" id="BCJ95217.1"/>
    </source>
</evidence>
<dbReference type="InterPro" id="IPR046866">
    <property type="entry name" value="FapA_N"/>
</dbReference>
<reference evidence="1 2" key="1">
    <citation type="journal article" date="2016" name="Int. J. Syst. Evol. Microbiol.">
        <title>Descriptions of Anaerotaenia torta gen. nov., sp. nov. and Anaerocolumna cellulosilytica gen. nov., sp. nov. isolated from a methanogenic reactor of cattle waste.</title>
        <authorList>
            <person name="Uek A."/>
            <person name="Ohtaki Y."/>
            <person name="Kaku N."/>
            <person name="Ueki K."/>
        </authorList>
    </citation>
    <scope>NUCLEOTIDE SEQUENCE [LARGE SCALE GENOMIC DNA]</scope>
    <source>
        <strain evidence="1 2">SN021</strain>
    </source>
</reference>
<protein>
    <submittedName>
        <fullName evidence="1">Uncharacterized protein</fullName>
    </submittedName>
</protein>
<keyword evidence="2" id="KW-1185">Reference proteome</keyword>
<dbReference type="PANTHER" id="PTHR38032">
    <property type="entry name" value="POLYMERASE-RELATED"/>
    <property type="match status" value="1"/>
</dbReference>